<accession>A0A4S1WZP1</accession>
<sequence length="60" mass="6695">MKEQVILMMKATELKRWLGSISYDSFIAIDDGGFALVELDESGFEKSAYLEVCGTPETDD</sequence>
<evidence type="ECO:0000313" key="2">
    <source>
        <dbReference type="Proteomes" id="UP000306147"/>
    </source>
</evidence>
<protein>
    <submittedName>
        <fullName evidence="1">Uncharacterized protein</fullName>
    </submittedName>
</protein>
<dbReference type="RefSeq" id="WP_135965541.1">
    <property type="nucleotide sequence ID" value="NZ_SRXT01000009.1"/>
</dbReference>
<dbReference type="AlphaFoldDB" id="A0A4S1WZP1"/>
<reference evidence="1 2" key="1">
    <citation type="submission" date="2019-04" db="EMBL/GenBank/DDBJ databases">
        <title>Sphingomonas psychrotolerans sp. nov., isolated from soil in the Tianshan Mountains, Xinjiang, China.</title>
        <authorList>
            <person name="Luo Y."/>
            <person name="Sheng H."/>
        </authorList>
    </citation>
    <scope>NUCLEOTIDE SEQUENCE [LARGE SCALE GENOMIC DNA]</scope>
    <source>
        <strain evidence="1 2">ZFGT-11</strain>
    </source>
</reference>
<comment type="caution">
    <text evidence="1">The sequence shown here is derived from an EMBL/GenBank/DDBJ whole genome shotgun (WGS) entry which is preliminary data.</text>
</comment>
<proteinExistence type="predicted"/>
<dbReference type="EMBL" id="SRXT01000009">
    <property type="protein sequence ID" value="TGX49048.1"/>
    <property type="molecule type" value="Genomic_DNA"/>
</dbReference>
<keyword evidence="2" id="KW-1185">Reference proteome</keyword>
<name>A0A4S1WZP1_9SPHN</name>
<gene>
    <name evidence="1" type="ORF">E5A73_19570</name>
</gene>
<organism evidence="1 2">
    <name type="scientific">Sphingomonas gei</name>
    <dbReference type="NCBI Taxonomy" id="1395960"/>
    <lineage>
        <taxon>Bacteria</taxon>
        <taxon>Pseudomonadati</taxon>
        <taxon>Pseudomonadota</taxon>
        <taxon>Alphaproteobacteria</taxon>
        <taxon>Sphingomonadales</taxon>
        <taxon>Sphingomonadaceae</taxon>
        <taxon>Sphingomonas</taxon>
    </lineage>
</organism>
<evidence type="ECO:0000313" key="1">
    <source>
        <dbReference type="EMBL" id="TGX49048.1"/>
    </source>
</evidence>
<dbReference type="Proteomes" id="UP000306147">
    <property type="component" value="Unassembled WGS sequence"/>
</dbReference>